<dbReference type="Proteomes" id="UP000004995">
    <property type="component" value="Unassembled WGS sequence"/>
</dbReference>
<evidence type="ECO:0000313" key="1">
    <source>
        <dbReference type="EnsemblPlants" id="KQL24350"/>
    </source>
</evidence>
<dbReference type="AlphaFoldDB" id="K4A365"/>
<dbReference type="Gramene" id="KQL24350">
    <property type="protein sequence ID" value="KQL24350"/>
    <property type="gene ID" value="SETIT_033318mg"/>
</dbReference>
<reference evidence="1" key="2">
    <citation type="submission" date="2018-08" db="UniProtKB">
        <authorList>
            <consortium name="EnsemblPlants"/>
        </authorList>
    </citation>
    <scope>IDENTIFICATION</scope>
    <source>
        <strain evidence="1">Yugu1</strain>
    </source>
</reference>
<proteinExistence type="predicted"/>
<evidence type="ECO:0000313" key="2">
    <source>
        <dbReference type="Proteomes" id="UP000004995"/>
    </source>
</evidence>
<reference evidence="2" key="1">
    <citation type="journal article" date="2012" name="Nat. Biotechnol.">
        <title>Reference genome sequence of the model plant Setaria.</title>
        <authorList>
            <person name="Bennetzen J.L."/>
            <person name="Schmutz J."/>
            <person name="Wang H."/>
            <person name="Percifield R."/>
            <person name="Hawkins J."/>
            <person name="Pontaroli A.C."/>
            <person name="Estep M."/>
            <person name="Feng L."/>
            <person name="Vaughn J.N."/>
            <person name="Grimwood J."/>
            <person name="Jenkins J."/>
            <person name="Barry K."/>
            <person name="Lindquist E."/>
            <person name="Hellsten U."/>
            <person name="Deshpande S."/>
            <person name="Wang X."/>
            <person name="Wu X."/>
            <person name="Mitros T."/>
            <person name="Triplett J."/>
            <person name="Yang X."/>
            <person name="Ye C.Y."/>
            <person name="Mauro-Herrera M."/>
            <person name="Wang L."/>
            <person name="Li P."/>
            <person name="Sharma M."/>
            <person name="Sharma R."/>
            <person name="Ronald P.C."/>
            <person name="Panaud O."/>
            <person name="Kellogg E.A."/>
            <person name="Brutnell T.P."/>
            <person name="Doust A.N."/>
            <person name="Tuskan G.A."/>
            <person name="Rokhsar D."/>
            <person name="Devos K.M."/>
        </authorList>
    </citation>
    <scope>NUCLEOTIDE SEQUENCE [LARGE SCALE GENOMIC DNA]</scope>
    <source>
        <strain evidence="2">cv. Yugu1</strain>
    </source>
</reference>
<sequence>MLLLIPKCSGISRSLPCKVDAWSNVPPRQQIAAGSLAAACYARLGKIIGKLGPYISFLAYPICNFYSNSDMLLIFRRPGHGKRRPSIPIIPISTTVINPKFQIHHC</sequence>
<dbReference type="HOGENOM" id="CLU_2227862_0_0_1"/>
<name>K4A365_SETIT</name>
<keyword evidence="2" id="KW-1185">Reference proteome</keyword>
<protein>
    <submittedName>
        <fullName evidence="1">Uncharacterized protein</fullName>
    </submittedName>
</protein>
<dbReference type="InParanoid" id="K4A365"/>
<dbReference type="EMBL" id="AGNK02001055">
    <property type="status" value="NOT_ANNOTATED_CDS"/>
    <property type="molecule type" value="Genomic_DNA"/>
</dbReference>
<organism evidence="1 2">
    <name type="scientific">Setaria italica</name>
    <name type="common">Foxtail millet</name>
    <name type="synonym">Panicum italicum</name>
    <dbReference type="NCBI Taxonomy" id="4555"/>
    <lineage>
        <taxon>Eukaryota</taxon>
        <taxon>Viridiplantae</taxon>
        <taxon>Streptophyta</taxon>
        <taxon>Embryophyta</taxon>
        <taxon>Tracheophyta</taxon>
        <taxon>Spermatophyta</taxon>
        <taxon>Magnoliopsida</taxon>
        <taxon>Liliopsida</taxon>
        <taxon>Poales</taxon>
        <taxon>Poaceae</taxon>
        <taxon>PACMAD clade</taxon>
        <taxon>Panicoideae</taxon>
        <taxon>Panicodae</taxon>
        <taxon>Paniceae</taxon>
        <taxon>Cenchrinae</taxon>
        <taxon>Setaria</taxon>
    </lineage>
</organism>
<dbReference type="EnsemblPlants" id="KQL24350">
    <property type="protein sequence ID" value="KQL24350"/>
    <property type="gene ID" value="SETIT_033318mg"/>
</dbReference>
<accession>K4A365</accession>